<accession>I4W4E6</accession>
<organism evidence="2 3">
    <name type="scientific">Rhodanobacter spathiphylli B39</name>
    <dbReference type="NCBI Taxonomy" id="1163407"/>
    <lineage>
        <taxon>Bacteria</taxon>
        <taxon>Pseudomonadati</taxon>
        <taxon>Pseudomonadota</taxon>
        <taxon>Gammaproteobacteria</taxon>
        <taxon>Lysobacterales</taxon>
        <taxon>Rhodanobacteraceae</taxon>
        <taxon>Rhodanobacter</taxon>
    </lineage>
</organism>
<evidence type="ECO:0000256" key="1">
    <source>
        <dbReference type="SAM" id="MobiDB-lite"/>
    </source>
</evidence>
<dbReference type="AlphaFoldDB" id="I4W4E6"/>
<dbReference type="PATRIC" id="fig|1163407.3.peg.1015"/>
<sequence length="201" mass="22038">MTAMDRREFSWLLLHANALPMLAMQQMMDEIRDSMAHAPPPADDGLTEEQREEQSRIAMNELADRIEADPELAALTVFNFAAPAMSDEEIDRLERQSREEDAAAKQAMAELDELPDGPLDIGSFLARAYAKPLPAARVDAAFARADVPSLLAAIAQLPGDLPPLTAPMDGAGMARWLAFFRTEDPQCEALVFAVSRLDEGD</sequence>
<dbReference type="STRING" id="1163407.UU7_05037"/>
<dbReference type="EMBL" id="AJXT01000006">
    <property type="protein sequence ID" value="EIL94337.1"/>
    <property type="molecule type" value="Genomic_DNA"/>
</dbReference>
<evidence type="ECO:0000313" key="2">
    <source>
        <dbReference type="EMBL" id="EIL94337.1"/>
    </source>
</evidence>
<evidence type="ECO:0000313" key="3">
    <source>
        <dbReference type="Proteomes" id="UP000003226"/>
    </source>
</evidence>
<gene>
    <name evidence="2" type="ORF">UU7_05037</name>
</gene>
<proteinExistence type="predicted"/>
<reference evidence="2 3" key="1">
    <citation type="journal article" date="2012" name="J. Bacteriol.">
        <title>Genome sequences for six rhodanobacter strains, isolated from soils and the terrestrial subsurface, with variable denitrification capabilities.</title>
        <authorList>
            <person name="Kostka J.E."/>
            <person name="Green S.J."/>
            <person name="Rishishwar L."/>
            <person name="Prakash O."/>
            <person name="Katz L.S."/>
            <person name="Marino-Ramirez L."/>
            <person name="Jordan I.K."/>
            <person name="Munk C."/>
            <person name="Ivanova N."/>
            <person name="Mikhailova N."/>
            <person name="Watson D.B."/>
            <person name="Brown S.D."/>
            <person name="Palumbo A.V."/>
            <person name="Brooks S.C."/>
        </authorList>
    </citation>
    <scope>NUCLEOTIDE SEQUENCE [LARGE SCALE GENOMIC DNA]</scope>
    <source>
        <strain evidence="2 3">B39</strain>
    </source>
</reference>
<keyword evidence="3" id="KW-1185">Reference proteome</keyword>
<name>I4W4E6_9GAMM</name>
<protein>
    <submittedName>
        <fullName evidence="2">Uncharacterized protein</fullName>
    </submittedName>
</protein>
<comment type="caution">
    <text evidence="2">The sequence shown here is derived from an EMBL/GenBank/DDBJ whole genome shotgun (WGS) entry which is preliminary data.</text>
</comment>
<dbReference type="Proteomes" id="UP000003226">
    <property type="component" value="Unassembled WGS sequence"/>
</dbReference>
<feature type="region of interest" description="Disordered" evidence="1">
    <location>
        <begin position="35"/>
        <end position="54"/>
    </location>
</feature>